<organism evidence="1">
    <name type="scientific">Homalodisca liturata</name>
    <dbReference type="NCBI Taxonomy" id="320908"/>
    <lineage>
        <taxon>Eukaryota</taxon>
        <taxon>Metazoa</taxon>
        <taxon>Ecdysozoa</taxon>
        <taxon>Arthropoda</taxon>
        <taxon>Hexapoda</taxon>
        <taxon>Insecta</taxon>
        <taxon>Pterygota</taxon>
        <taxon>Neoptera</taxon>
        <taxon>Paraneoptera</taxon>
        <taxon>Hemiptera</taxon>
        <taxon>Auchenorrhyncha</taxon>
        <taxon>Membracoidea</taxon>
        <taxon>Cicadellidae</taxon>
        <taxon>Cicadellinae</taxon>
        <taxon>Proconiini</taxon>
        <taxon>Homalodisca</taxon>
    </lineage>
</organism>
<accession>A0A1B6JE63</accession>
<sequence>GVGGCDALASEVSNKRAVPRKISLGHRPAEITGGPDGLMRALTWFMWQFGISSLSIGPEFKLTSSDICHLAEAISYINGLNHRGEIGGGLFLEALDVSEPLKSLDSGSIEALIPSIPSIKELSISIEDLSPEAAVCFKECGSLERLCLNKEGCPQSSKTVEALITNLSSVKELEIKVKCLTSSAAKVFGKCSNLERLVLGGEEQNSEFVKALATPSSLRELKMNAERLSAEAASVLNGWEMLEKLYLG</sequence>
<dbReference type="InterPro" id="IPR032675">
    <property type="entry name" value="LRR_dom_sf"/>
</dbReference>
<reference evidence="1" key="1">
    <citation type="submission" date="2015-11" db="EMBL/GenBank/DDBJ databases">
        <title>De novo transcriptome assembly of four potential Pierce s Disease insect vectors from Arizona vineyards.</title>
        <authorList>
            <person name="Tassone E.E."/>
        </authorList>
    </citation>
    <scope>NUCLEOTIDE SEQUENCE</scope>
</reference>
<gene>
    <name evidence="1" type="ORF">g.12797</name>
</gene>
<proteinExistence type="predicted"/>
<dbReference type="EMBL" id="GECU01010150">
    <property type="protein sequence ID" value="JAS97556.1"/>
    <property type="molecule type" value="Transcribed_RNA"/>
</dbReference>
<dbReference type="AlphaFoldDB" id="A0A1B6JE63"/>
<name>A0A1B6JE63_9HEMI</name>
<dbReference type="SUPFAM" id="SSF52047">
    <property type="entry name" value="RNI-like"/>
    <property type="match status" value="1"/>
</dbReference>
<feature type="non-terminal residue" evidence="1">
    <location>
        <position position="248"/>
    </location>
</feature>
<evidence type="ECO:0000313" key="1">
    <source>
        <dbReference type="EMBL" id="JAS97556.1"/>
    </source>
</evidence>
<feature type="non-terminal residue" evidence="1">
    <location>
        <position position="1"/>
    </location>
</feature>
<protein>
    <submittedName>
        <fullName evidence="1">Uncharacterized protein</fullName>
    </submittedName>
</protein>
<dbReference type="Gene3D" id="3.80.10.10">
    <property type="entry name" value="Ribonuclease Inhibitor"/>
    <property type="match status" value="1"/>
</dbReference>